<keyword evidence="3" id="KW-1185">Reference proteome</keyword>
<organism evidence="2 3">
    <name type="scientific">Actinoplanes ianthinogenes</name>
    <dbReference type="NCBI Taxonomy" id="122358"/>
    <lineage>
        <taxon>Bacteria</taxon>
        <taxon>Bacillati</taxon>
        <taxon>Actinomycetota</taxon>
        <taxon>Actinomycetes</taxon>
        <taxon>Micromonosporales</taxon>
        <taxon>Micromonosporaceae</taxon>
        <taxon>Actinoplanes</taxon>
    </lineage>
</organism>
<evidence type="ECO:0000313" key="2">
    <source>
        <dbReference type="EMBL" id="BCJ40130.1"/>
    </source>
</evidence>
<accession>A0ABM7LLJ5</accession>
<evidence type="ECO:0000256" key="1">
    <source>
        <dbReference type="PROSITE-ProRule" id="PRU00706"/>
    </source>
</evidence>
<evidence type="ECO:0008006" key="4">
    <source>
        <dbReference type="Google" id="ProtNLM"/>
    </source>
</evidence>
<dbReference type="RefSeq" id="WP_189330973.1">
    <property type="nucleotide sequence ID" value="NZ_AP023356.1"/>
</dbReference>
<name>A0ABM7LLJ5_9ACTN</name>
<proteinExistence type="inferred from homology"/>
<comment type="similarity">
    <text evidence="1">Belongs to the NDK family.</text>
</comment>
<reference evidence="2 3" key="1">
    <citation type="submission" date="2020-08" db="EMBL/GenBank/DDBJ databases">
        <title>Whole genome shotgun sequence of Actinoplanes ianthinogenes NBRC 13996.</title>
        <authorList>
            <person name="Komaki H."/>
            <person name="Tamura T."/>
        </authorList>
    </citation>
    <scope>NUCLEOTIDE SEQUENCE [LARGE SCALE GENOMIC DNA]</scope>
    <source>
        <strain evidence="2 3">NBRC 13996</strain>
    </source>
</reference>
<dbReference type="InterPro" id="IPR036850">
    <property type="entry name" value="NDK-like_dom_sf"/>
</dbReference>
<dbReference type="SUPFAM" id="SSF54919">
    <property type="entry name" value="Nucleoside diphosphate kinase, NDK"/>
    <property type="match status" value="1"/>
</dbReference>
<protein>
    <recommendedName>
        <fullName evidence="4">Nucleoside diphosphate kinase</fullName>
    </recommendedName>
</protein>
<evidence type="ECO:0000313" key="3">
    <source>
        <dbReference type="Proteomes" id="UP000676967"/>
    </source>
</evidence>
<dbReference type="PROSITE" id="PS51374">
    <property type="entry name" value="NDPK_LIKE"/>
    <property type="match status" value="1"/>
</dbReference>
<comment type="caution">
    <text evidence="1">Lacks conserved residue(s) required for the propagation of feature annotation.</text>
</comment>
<dbReference type="Proteomes" id="UP000676967">
    <property type="component" value="Chromosome"/>
</dbReference>
<sequence length="265" mass="28006">MNPSRAFVLLKPDCSGTDRRAAVDAAVAAEGLVVACRHPVSLTPADVRFLWSEYTEDGHVLMHAFLGRYLCTAPSEVLLLRGPDAFAAARRIKRAIRSRYANGPFANLIHAAEHPGELARQANHLLGHCPECAAPFVSSEPLTSPPRPAGRDFRGETDLPALVESLWPALQSVDPSAPVPYCLDRSPVAAVYLGADRAHTLDSAVTALWSALPGITLAHAVLLTLYAGRVGGCPVAVGSHEAVSRSHRVLQAHGITTCGVGPAPS</sequence>
<dbReference type="Gene3D" id="3.30.70.141">
    <property type="entry name" value="Nucleoside diphosphate kinase-like domain"/>
    <property type="match status" value="1"/>
</dbReference>
<dbReference type="EMBL" id="AP023356">
    <property type="protein sequence ID" value="BCJ40130.1"/>
    <property type="molecule type" value="Genomic_DNA"/>
</dbReference>
<gene>
    <name evidence="2" type="ORF">Aiant_07870</name>
</gene>